<reference evidence="2" key="3">
    <citation type="submission" date="2025-09" db="UniProtKB">
        <authorList>
            <consortium name="Ensembl"/>
        </authorList>
    </citation>
    <scope>IDENTIFICATION</scope>
</reference>
<feature type="region of interest" description="Disordered" evidence="1">
    <location>
        <begin position="1321"/>
        <end position="1572"/>
    </location>
</feature>
<dbReference type="GeneTree" id="ENSGT00940000154242"/>
<feature type="compositionally biased region" description="Polar residues" evidence="1">
    <location>
        <begin position="154"/>
        <end position="169"/>
    </location>
</feature>
<feature type="compositionally biased region" description="Low complexity" evidence="1">
    <location>
        <begin position="404"/>
        <end position="415"/>
    </location>
</feature>
<feature type="compositionally biased region" description="Basic and acidic residues" evidence="1">
    <location>
        <begin position="1364"/>
        <end position="1379"/>
    </location>
</feature>
<feature type="compositionally biased region" description="Low complexity" evidence="1">
    <location>
        <begin position="283"/>
        <end position="295"/>
    </location>
</feature>
<reference evidence="2 3" key="1">
    <citation type="journal article" date="2014" name="Nat. Genet.">
        <title>Whole-genome sequence of a flatfish provides insights into ZW sex chromosome evolution and adaptation to a benthic lifestyle.</title>
        <authorList>
            <person name="Chen S."/>
            <person name="Zhang G."/>
            <person name="Shao C."/>
            <person name="Huang Q."/>
            <person name="Liu G."/>
            <person name="Zhang P."/>
            <person name="Song W."/>
            <person name="An N."/>
            <person name="Chalopin D."/>
            <person name="Volff J.N."/>
            <person name="Hong Y."/>
            <person name="Li Q."/>
            <person name="Sha Z."/>
            <person name="Zhou H."/>
            <person name="Xie M."/>
            <person name="Yu Q."/>
            <person name="Liu Y."/>
            <person name="Xiang H."/>
            <person name="Wang N."/>
            <person name="Wu K."/>
            <person name="Yang C."/>
            <person name="Zhou Q."/>
            <person name="Liao X."/>
            <person name="Yang L."/>
            <person name="Hu Q."/>
            <person name="Zhang J."/>
            <person name="Meng L."/>
            <person name="Jin L."/>
            <person name="Tian Y."/>
            <person name="Lian J."/>
            <person name="Yang J."/>
            <person name="Miao G."/>
            <person name="Liu S."/>
            <person name="Liang Z."/>
            <person name="Yan F."/>
            <person name="Li Y."/>
            <person name="Sun B."/>
            <person name="Zhang H."/>
            <person name="Zhang J."/>
            <person name="Zhu Y."/>
            <person name="Du M."/>
            <person name="Zhao Y."/>
            <person name="Schartl M."/>
            <person name="Tang Q."/>
            <person name="Wang J."/>
        </authorList>
    </citation>
    <scope>NUCLEOTIDE SEQUENCE</scope>
</reference>
<reference evidence="2" key="2">
    <citation type="submission" date="2025-08" db="UniProtKB">
        <authorList>
            <consortium name="Ensembl"/>
        </authorList>
    </citation>
    <scope>IDENTIFICATION</scope>
</reference>
<feature type="compositionally biased region" description="Polar residues" evidence="1">
    <location>
        <begin position="1595"/>
        <end position="1605"/>
    </location>
</feature>
<feature type="compositionally biased region" description="Basic and acidic residues" evidence="1">
    <location>
        <begin position="1448"/>
        <end position="1461"/>
    </location>
</feature>
<feature type="compositionally biased region" description="Acidic residues" evidence="1">
    <location>
        <begin position="1544"/>
        <end position="1572"/>
    </location>
</feature>
<feature type="compositionally biased region" description="Polar residues" evidence="1">
    <location>
        <begin position="227"/>
        <end position="258"/>
    </location>
</feature>
<protein>
    <recommendedName>
        <fullName evidence="4">Retinitis pigmentosa 1-like 1 protein</fullName>
    </recommendedName>
</protein>
<feature type="compositionally biased region" description="Polar residues" evidence="1">
    <location>
        <begin position="751"/>
        <end position="773"/>
    </location>
</feature>
<dbReference type="InParanoid" id="A0A3P8VJ95"/>
<evidence type="ECO:0000313" key="3">
    <source>
        <dbReference type="Proteomes" id="UP000265120"/>
    </source>
</evidence>
<feature type="compositionally biased region" description="Polar residues" evidence="1">
    <location>
        <begin position="1253"/>
        <end position="1272"/>
    </location>
</feature>
<feature type="compositionally biased region" description="Polar residues" evidence="1">
    <location>
        <begin position="566"/>
        <end position="597"/>
    </location>
</feature>
<feature type="compositionally biased region" description="Polar residues" evidence="1">
    <location>
        <begin position="107"/>
        <end position="127"/>
    </location>
</feature>
<dbReference type="Proteomes" id="UP000265120">
    <property type="component" value="Chromosome 14"/>
</dbReference>
<feature type="compositionally biased region" description="Acidic residues" evidence="1">
    <location>
        <begin position="1353"/>
        <end position="1363"/>
    </location>
</feature>
<dbReference type="GO" id="GO:0005930">
    <property type="term" value="C:axoneme"/>
    <property type="evidence" value="ECO:0007669"/>
    <property type="project" value="TreeGrafter"/>
</dbReference>
<organism evidence="2 3">
    <name type="scientific">Cynoglossus semilaevis</name>
    <name type="common">Tongue sole</name>
    <dbReference type="NCBI Taxonomy" id="244447"/>
    <lineage>
        <taxon>Eukaryota</taxon>
        <taxon>Metazoa</taxon>
        <taxon>Chordata</taxon>
        <taxon>Craniata</taxon>
        <taxon>Vertebrata</taxon>
        <taxon>Euteleostomi</taxon>
        <taxon>Actinopterygii</taxon>
        <taxon>Neopterygii</taxon>
        <taxon>Teleostei</taxon>
        <taxon>Neoteleostei</taxon>
        <taxon>Acanthomorphata</taxon>
        <taxon>Carangaria</taxon>
        <taxon>Pleuronectiformes</taxon>
        <taxon>Pleuronectoidei</taxon>
        <taxon>Cynoglossidae</taxon>
        <taxon>Cynoglossinae</taxon>
        <taxon>Cynoglossus</taxon>
    </lineage>
</organism>
<dbReference type="Ensembl" id="ENSCSET00000014577.1">
    <property type="protein sequence ID" value="ENSCSEP00000014407.1"/>
    <property type="gene ID" value="ENSCSEG00000009277.1"/>
</dbReference>
<feature type="compositionally biased region" description="Polar residues" evidence="1">
    <location>
        <begin position="902"/>
        <end position="922"/>
    </location>
</feature>
<feature type="compositionally biased region" description="Basic and acidic residues" evidence="1">
    <location>
        <begin position="1"/>
        <end position="14"/>
    </location>
</feature>
<dbReference type="PANTHER" id="PTHR23005:SF3">
    <property type="entry name" value="RETINITIS PIGMENTOSA 1-LIKE 1 PROTEIN"/>
    <property type="match status" value="1"/>
</dbReference>
<keyword evidence="3" id="KW-1185">Reference proteome</keyword>
<feature type="compositionally biased region" description="Low complexity" evidence="1">
    <location>
        <begin position="59"/>
        <end position="68"/>
    </location>
</feature>
<feature type="compositionally biased region" description="Low complexity" evidence="1">
    <location>
        <begin position="472"/>
        <end position="493"/>
    </location>
</feature>
<feature type="compositionally biased region" description="Low complexity" evidence="1">
    <location>
        <begin position="1103"/>
        <end position="1119"/>
    </location>
</feature>
<dbReference type="GO" id="GO:0060041">
    <property type="term" value="P:retina development in camera-type eye"/>
    <property type="evidence" value="ECO:0007669"/>
    <property type="project" value="TreeGrafter"/>
</dbReference>
<feature type="compositionally biased region" description="Polar residues" evidence="1">
    <location>
        <begin position="808"/>
        <end position="827"/>
    </location>
</feature>
<proteinExistence type="predicted"/>
<dbReference type="GO" id="GO:0035082">
    <property type="term" value="P:axoneme assembly"/>
    <property type="evidence" value="ECO:0007669"/>
    <property type="project" value="TreeGrafter"/>
</dbReference>
<feature type="region of interest" description="Disordered" evidence="1">
    <location>
        <begin position="1"/>
        <end position="433"/>
    </location>
</feature>
<feature type="compositionally biased region" description="Polar residues" evidence="1">
    <location>
        <begin position="660"/>
        <end position="687"/>
    </location>
</feature>
<dbReference type="STRING" id="244447.ENSCSEP00000014407"/>
<feature type="compositionally biased region" description="Acidic residues" evidence="1">
    <location>
        <begin position="1521"/>
        <end position="1531"/>
    </location>
</feature>
<dbReference type="GO" id="GO:0042461">
    <property type="term" value="P:photoreceptor cell development"/>
    <property type="evidence" value="ECO:0007669"/>
    <property type="project" value="TreeGrafter"/>
</dbReference>
<feature type="compositionally biased region" description="Acidic residues" evidence="1">
    <location>
        <begin position="847"/>
        <end position="856"/>
    </location>
</feature>
<feature type="compositionally biased region" description="Polar residues" evidence="1">
    <location>
        <begin position="1088"/>
        <end position="1102"/>
    </location>
</feature>
<feature type="compositionally biased region" description="Polar residues" evidence="1">
    <location>
        <begin position="196"/>
        <end position="216"/>
    </location>
</feature>
<feature type="compositionally biased region" description="Low complexity" evidence="1">
    <location>
        <begin position="509"/>
        <end position="519"/>
    </location>
</feature>
<feature type="compositionally biased region" description="Polar residues" evidence="1">
    <location>
        <begin position="787"/>
        <end position="800"/>
    </location>
</feature>
<feature type="region of interest" description="Disordered" evidence="1">
    <location>
        <begin position="446"/>
        <end position="922"/>
    </location>
</feature>
<feature type="compositionally biased region" description="Basic and acidic residues" evidence="1">
    <location>
        <begin position="890"/>
        <end position="901"/>
    </location>
</feature>
<dbReference type="PANTHER" id="PTHR23005">
    <property type="entry name" value="RETINITIS PIGMENTOSA 1 PROTEIN"/>
    <property type="match status" value="1"/>
</dbReference>
<feature type="region of interest" description="Disordered" evidence="1">
    <location>
        <begin position="1013"/>
        <end position="1150"/>
    </location>
</feature>
<feature type="compositionally biased region" description="Acidic residues" evidence="1">
    <location>
        <begin position="1403"/>
        <end position="1432"/>
    </location>
</feature>
<feature type="compositionally biased region" description="Basic and acidic residues" evidence="1">
    <location>
        <begin position="712"/>
        <end position="748"/>
    </location>
</feature>
<feature type="region of interest" description="Disordered" evidence="1">
    <location>
        <begin position="1588"/>
        <end position="1611"/>
    </location>
</feature>
<evidence type="ECO:0000256" key="1">
    <source>
        <dbReference type="SAM" id="MobiDB-lite"/>
    </source>
</evidence>
<name>A0A3P8VJ95_CYNSE</name>
<feature type="compositionally biased region" description="Basic and acidic residues" evidence="1">
    <location>
        <begin position="315"/>
        <end position="324"/>
    </location>
</feature>
<feature type="compositionally biased region" description="Polar residues" evidence="1">
    <location>
        <begin position="1129"/>
        <end position="1146"/>
    </location>
</feature>
<feature type="compositionally biased region" description="Acidic residues" evidence="1">
    <location>
        <begin position="1058"/>
        <end position="1072"/>
    </location>
</feature>
<feature type="region of interest" description="Disordered" evidence="1">
    <location>
        <begin position="1216"/>
        <end position="1278"/>
    </location>
</feature>
<feature type="compositionally biased region" description="Polar residues" evidence="1">
    <location>
        <begin position="85"/>
        <end position="98"/>
    </location>
</feature>
<dbReference type="OMA" id="MSANTMT"/>
<feature type="compositionally biased region" description="Basic and acidic residues" evidence="1">
    <location>
        <begin position="1334"/>
        <end position="1352"/>
    </location>
</feature>
<feature type="compositionally biased region" description="Basic and acidic residues" evidence="1">
    <location>
        <begin position="873"/>
        <end position="883"/>
    </location>
</feature>
<accession>A0A3P8VJ95</accession>
<sequence>MSNEDKVLNSGEEKAAEDEVEEHTMVVNGLFRHSGGPQKSESSSVCSNCGGCKCGTGSGSRQSQHSQQVTTSPPSTACMEDESGSADSAVSMQSNKSNLTKRGRLSALSNVQKARTASAMSTTSKSELTAAEGEKGEDLATSKVSKSSHRDPRSTSAKSRTSHRSNCSSAADAGEISTRDEADGEDTAERAANVISAKTSASNKSHTSNFPSSPNADYTVGDRNKRTPSQLSDSAVSAKSAGSNVTGKSKTSHKSANPGSPGPEADHNTETGDGEGTEKGIRSVSSLSAKSNLSVKSHKSYKSIKASEQSLSPKPGREREERSRSQMSARSAVTEETQEKENGIVEETIQTSVCTEPENRERPVSARSAGSKISNRSSGEAKDRTTSVSSIKSTRDVVGGVERTTSAMSSKSTKSQGLASPEREENQTTNQQQVVSAVCVCVDDEGSEAPKLSSPNQKEKPQTPSPKRTRSPRSSSPRASAASSSPQCSAAQQLLPGETRGGSALSVHSKASAKSGKSKCQCGATLETTKEKKDMDEEDDQASGKASSLSRSVSLGLPEDQDTAESESCMSFHTGARSKNQIKMENLDTKSIMSDNPVSVGIPTIKTSGQGEDEEPGLTISRAASAASAKSSRSQRSLCQSSNIKTKCVKSPSPVEANNHRTSPLKSTSSPEVQDTSASVTDLSNTGEAAGGRSKTAASHRPESVGPSESRSNVKDTSECLQSDKPHKDKSEQDSMKTRNTQNREKMKCSLHSSRPVSKCETSSDTALSQTLSAADLLKETQYARPHSQQSETKTGSGRSAKSRRVKTPNNQQELSPSCLPNASPTEVVSEWLQRIPDDSSMLGLGEDLEEEEEQKEVEKSPRNDGNSTEGDMVDKEDTGGNDKEEENTGDVKGEEAKEEQSFNPVPQNGFETSCSKAPPRNWQSSASVMKVLLNSSMGRCHSLPEVSPVYGRRLSTSAKGLLDCLAQLQLIQPAVDPGPDHEKNLNQQYEDIIAILQSLWLTEPSKIELNKVKDSGPAQVTPPRSSSGVDMSSGSGGSGKDNLNKGRDETPVKEVEPLYEDDGAENMLEDTETTRDRAEGQLESEEQSTIPSSLDSPKATENSSSPDKSSANDSSKSPTDTERETVDDTSSGTPPTLLQGSLSRRQSQDPDPVWVLNLLKKLEKQFINHYVNAMAEFKVRWDLDDNLILNTMISELREEVSRRIQSSISQEIKKIQGRAGKGGRTPRPPPRGNLSRESTMTEKRRKMLKVMKNQSVKTADSLSDGETTGDFSDQRSEDEYCPCDACVRKKIAARPLKTNPAAAEAPVMMEFDLLKILQLKKSPKSPPPAAPATEKEGAKPSTEEVRSLEVVKEEDEEEEEVSKEDIKAKLILEEAISEKDEEEEEEEEDKGQTGEAGMEDKDGSDEEQEEEAGETEEVIVNGEEEEDEDGEEQSKIKDTDELGDDEDKGKEEEDIDKTGSGEEESDKETVKEMTADVLDDANDRELKQEEEEEEEEGEEETKENDDATMPVEKIKSGPAEDQEELPEEEEGGGREEASLQEQEATETDEGDAVNVENDEEEEQKEEEEEDVVGALKAVVDEMKDKKKQDLLHQFTRTSVESQPGSLEDIP</sequence>
<feature type="compositionally biased region" description="Basic and acidic residues" evidence="1">
    <location>
        <begin position="264"/>
        <end position="281"/>
    </location>
</feature>
<feature type="compositionally biased region" description="Low complexity" evidence="1">
    <location>
        <begin position="621"/>
        <end position="642"/>
    </location>
</feature>
<evidence type="ECO:0000313" key="2">
    <source>
        <dbReference type="Ensembl" id="ENSCSEP00000014407.1"/>
    </source>
</evidence>
<feature type="compositionally biased region" description="Acidic residues" evidence="1">
    <location>
        <begin position="1380"/>
        <end position="1390"/>
    </location>
</feature>
<feature type="compositionally biased region" description="Basic and acidic residues" evidence="1">
    <location>
        <begin position="1043"/>
        <end position="1057"/>
    </location>
</feature>
<feature type="compositionally biased region" description="Polar residues" evidence="1">
    <location>
        <begin position="544"/>
        <end position="553"/>
    </location>
</feature>
<evidence type="ECO:0008006" key="4">
    <source>
        <dbReference type="Google" id="ProtNLM"/>
    </source>
</evidence>
<feature type="compositionally biased region" description="Acidic residues" evidence="1">
    <location>
        <begin position="1489"/>
        <end position="1504"/>
    </location>
</feature>